<feature type="transmembrane region" description="Helical" evidence="1">
    <location>
        <begin position="45"/>
        <end position="67"/>
    </location>
</feature>
<dbReference type="Proteomes" id="UP000663852">
    <property type="component" value="Unassembled WGS sequence"/>
</dbReference>
<dbReference type="InterPro" id="IPR018289">
    <property type="entry name" value="MULE_transposase_dom"/>
</dbReference>
<evidence type="ECO:0000313" key="4">
    <source>
        <dbReference type="Proteomes" id="UP000663852"/>
    </source>
</evidence>
<name>A0A815NNE3_ADIRI</name>
<keyword evidence="1" id="KW-0812">Transmembrane</keyword>
<keyword evidence="1" id="KW-0472">Membrane</keyword>
<evidence type="ECO:0000259" key="2">
    <source>
        <dbReference type="Pfam" id="PF10551"/>
    </source>
</evidence>
<dbReference type="AlphaFoldDB" id="A0A815NNE3"/>
<gene>
    <name evidence="3" type="ORF">EDS130_LOCUS38827</name>
</gene>
<reference evidence="3" key="1">
    <citation type="submission" date="2021-02" db="EMBL/GenBank/DDBJ databases">
        <authorList>
            <person name="Nowell W R."/>
        </authorList>
    </citation>
    <scope>NUCLEOTIDE SEQUENCE</scope>
</reference>
<sequence length="294" mass="34330">MLTTVVSISGDDRILIFASPEQLQILQTSEEFLVDGTFKVVPENFYQLFIIHAVYRNYVVPVIYALLRRKNTDTYQRLIDEILKIAPNWSPRLIMMDFEQASINAFQTKFPIIHLSGCYFHLRQSIHRKLQAHNIHKIAALAFLEPGSVVDGFELLCEEIGERYDDILDYFESTYIGKLRSNRIRRKPLFDISFWRMHNRTKQSSMRTNNCAEAYHRRINSTFQCAHPTLWLFVQKIIDEEKVVHADLVHINAGEPPKKKKINENLERRLLNLLTTNHSHIAVQLNSTAYSISL</sequence>
<evidence type="ECO:0000313" key="3">
    <source>
        <dbReference type="EMBL" id="CAF1440348.1"/>
    </source>
</evidence>
<protein>
    <recommendedName>
        <fullName evidence="2">MULE transposase domain-containing protein</fullName>
    </recommendedName>
</protein>
<accession>A0A815NNE3</accession>
<keyword evidence="1" id="KW-1133">Transmembrane helix</keyword>
<evidence type="ECO:0000256" key="1">
    <source>
        <dbReference type="SAM" id="Phobius"/>
    </source>
</evidence>
<organism evidence="3 4">
    <name type="scientific">Adineta ricciae</name>
    <name type="common">Rotifer</name>
    <dbReference type="NCBI Taxonomy" id="249248"/>
    <lineage>
        <taxon>Eukaryota</taxon>
        <taxon>Metazoa</taxon>
        <taxon>Spiralia</taxon>
        <taxon>Gnathifera</taxon>
        <taxon>Rotifera</taxon>
        <taxon>Eurotatoria</taxon>
        <taxon>Bdelloidea</taxon>
        <taxon>Adinetida</taxon>
        <taxon>Adinetidae</taxon>
        <taxon>Adineta</taxon>
    </lineage>
</organism>
<dbReference type="EMBL" id="CAJNOJ010000416">
    <property type="protein sequence ID" value="CAF1440348.1"/>
    <property type="molecule type" value="Genomic_DNA"/>
</dbReference>
<dbReference type="OrthoDB" id="10054162at2759"/>
<comment type="caution">
    <text evidence="3">The sequence shown here is derived from an EMBL/GenBank/DDBJ whole genome shotgun (WGS) entry which is preliminary data.</text>
</comment>
<dbReference type="PANTHER" id="PTHR47160">
    <property type="entry name" value="PUTATIVE-RELATED"/>
    <property type="match status" value="1"/>
</dbReference>
<feature type="domain" description="MULE transposase" evidence="2">
    <location>
        <begin position="33"/>
        <end position="124"/>
    </location>
</feature>
<dbReference type="PANTHER" id="PTHR47160:SF5">
    <property type="entry name" value="MULE TRANSPOSASE DOMAIN-CONTAINING PROTEIN"/>
    <property type="match status" value="1"/>
</dbReference>
<proteinExistence type="predicted"/>
<dbReference type="Pfam" id="PF10551">
    <property type="entry name" value="MULE"/>
    <property type="match status" value="1"/>
</dbReference>